<evidence type="ECO:0000313" key="1">
    <source>
        <dbReference type="EMBL" id="TVU06734.1"/>
    </source>
</evidence>
<dbReference type="EMBL" id="RWGY01000051">
    <property type="protein sequence ID" value="TVU06734.1"/>
    <property type="molecule type" value="Genomic_DNA"/>
</dbReference>
<comment type="caution">
    <text evidence="1">The sequence shown here is derived from an EMBL/GenBank/DDBJ whole genome shotgun (WGS) entry which is preliminary data.</text>
</comment>
<name>A0A5J9T646_9POAL</name>
<feature type="non-terminal residue" evidence="1">
    <location>
        <position position="1"/>
    </location>
</feature>
<protein>
    <submittedName>
        <fullName evidence="1">Uncharacterized protein</fullName>
    </submittedName>
</protein>
<proteinExistence type="predicted"/>
<gene>
    <name evidence="1" type="ORF">EJB05_49962</name>
</gene>
<reference evidence="1 2" key="1">
    <citation type="journal article" date="2019" name="Sci. Rep.">
        <title>A high-quality genome of Eragrostis curvula grass provides insights into Poaceae evolution and supports new strategies to enhance forage quality.</title>
        <authorList>
            <person name="Carballo J."/>
            <person name="Santos B.A.C.M."/>
            <person name="Zappacosta D."/>
            <person name="Garbus I."/>
            <person name="Selva J.P."/>
            <person name="Gallo C.A."/>
            <person name="Diaz A."/>
            <person name="Albertini E."/>
            <person name="Caccamo M."/>
            <person name="Echenique V."/>
        </authorList>
    </citation>
    <scope>NUCLEOTIDE SEQUENCE [LARGE SCALE GENOMIC DNA]</scope>
    <source>
        <strain evidence="2">cv. Victoria</strain>
        <tissue evidence="1">Leaf</tissue>
    </source>
</reference>
<dbReference type="Gramene" id="TVU06734">
    <property type="protein sequence ID" value="TVU06734"/>
    <property type="gene ID" value="EJB05_49962"/>
</dbReference>
<accession>A0A5J9T646</accession>
<dbReference type="Proteomes" id="UP000324897">
    <property type="component" value="Unassembled WGS sequence"/>
</dbReference>
<dbReference type="AlphaFoldDB" id="A0A5J9T646"/>
<organism evidence="1 2">
    <name type="scientific">Eragrostis curvula</name>
    <name type="common">weeping love grass</name>
    <dbReference type="NCBI Taxonomy" id="38414"/>
    <lineage>
        <taxon>Eukaryota</taxon>
        <taxon>Viridiplantae</taxon>
        <taxon>Streptophyta</taxon>
        <taxon>Embryophyta</taxon>
        <taxon>Tracheophyta</taxon>
        <taxon>Spermatophyta</taxon>
        <taxon>Magnoliopsida</taxon>
        <taxon>Liliopsida</taxon>
        <taxon>Poales</taxon>
        <taxon>Poaceae</taxon>
        <taxon>PACMAD clade</taxon>
        <taxon>Chloridoideae</taxon>
        <taxon>Eragrostideae</taxon>
        <taxon>Eragrostidinae</taxon>
        <taxon>Eragrostis</taxon>
    </lineage>
</organism>
<sequence>MESYCPFVFPLSSEKGELLVLGSLHCTGERRRDRREGINDVRDGGAVGGEEGEAEDAADRAIDAAGADAVHQTLGTCSTKWLLRGHLGFVLQGSTPKCLLCSSDDVGLRGVTSKRQRKIMFLYTTWFTNPKSGGLLKSADPSFETCPVIRAVLDYVEKKTQQMLAILFSQPPFAHHAMDCDTAK</sequence>
<evidence type="ECO:0000313" key="2">
    <source>
        <dbReference type="Proteomes" id="UP000324897"/>
    </source>
</evidence>
<keyword evidence="2" id="KW-1185">Reference proteome</keyword>